<feature type="compositionally biased region" description="Low complexity" evidence="2">
    <location>
        <begin position="226"/>
        <end position="238"/>
    </location>
</feature>
<reference evidence="4 5" key="1">
    <citation type="submission" date="2025-04" db="UniProtKB">
        <authorList>
            <consortium name="RefSeq"/>
        </authorList>
    </citation>
    <scope>IDENTIFICATION</scope>
    <source>
        <strain evidence="4 5">11010-0011.00</strain>
        <tissue evidence="4 5">Whole body</tissue>
    </source>
</reference>
<dbReference type="OrthoDB" id="10036177at2759"/>
<proteinExistence type="inferred from homology"/>
<comment type="similarity">
    <text evidence="1">Belongs to the FAM122 family.</text>
</comment>
<feature type="compositionally biased region" description="Low complexity" evidence="2">
    <location>
        <begin position="309"/>
        <end position="325"/>
    </location>
</feature>
<sequence>MDTTTSNVSGNDDTGNAPTAKPGANSENVAMDTLDPPPPSAGSSSTNSKTLKRCLSVPIIRTMPGKLTPMTTRAAAAAAAAAKEHEQTPKKQQPVQHESSSGLNVAAAPIDYFGKNIHIRSQPSSREVSPAPMFNIFTPRTRRYSASYSPMTTTAGANGATLCLTPRVSQLRQEECADLNSREVNHEREVHREIQISQSWEDLTLVAENWSCKSEDFSNPLQVTLPTGTTSCSSPSPTNNRAGMRLPSYSPSPTRRTFSTRRSMSPIMRPSQLGPVKRKFELDDNPGASNWSVYSPPPLKKIFTESRGSSPVCQSPSSVCPSPDSGTYDGRITPKLFISKLCTSNTNNSNGSSNNNHSNSSGCPSPISASPSGSCVGAGLPLVLDGMSSLSGASSTSSSSGGNSEPMCIVSNSQSLDEGISIPESEPNSCRSRTSSILSTASSSGGLGPQVLVNDLADDATLMDDAKSETSSIGGCSTISIESSSCDSGAKAAANFLNRLVVDDGTVSPLAQKSFYINKQGLSGAKKYIVNHENLVLAAGSSTELPNSNTGGKGNATKLGGSLKIEQKL</sequence>
<dbReference type="GeneID" id="115631231"/>
<evidence type="ECO:0000256" key="2">
    <source>
        <dbReference type="SAM" id="MobiDB-lite"/>
    </source>
</evidence>
<gene>
    <name evidence="4 5" type="primary">LOC115631231</name>
</gene>
<feature type="compositionally biased region" description="Low complexity" evidence="2">
    <location>
        <begin position="431"/>
        <end position="444"/>
    </location>
</feature>
<evidence type="ECO:0000313" key="5">
    <source>
        <dbReference type="RefSeq" id="XP_030383800.1"/>
    </source>
</evidence>
<dbReference type="PANTHER" id="PTHR22227">
    <property type="entry name" value="FAMILY WITH SEQUENCE SIMILARITY 122B ISOFORM X1"/>
    <property type="match status" value="1"/>
</dbReference>
<feature type="region of interest" description="Disordered" evidence="2">
    <location>
        <begin position="1"/>
        <end position="52"/>
    </location>
</feature>
<keyword evidence="3" id="KW-1185">Reference proteome</keyword>
<evidence type="ECO:0000313" key="3">
    <source>
        <dbReference type="Proteomes" id="UP000504634"/>
    </source>
</evidence>
<feature type="region of interest" description="Disordered" evidence="2">
    <location>
        <begin position="389"/>
        <end position="444"/>
    </location>
</feature>
<feature type="compositionally biased region" description="Polar residues" evidence="2">
    <location>
        <begin position="90"/>
        <end position="102"/>
    </location>
</feature>
<feature type="compositionally biased region" description="Low complexity" evidence="2">
    <location>
        <begin position="247"/>
        <end position="266"/>
    </location>
</feature>
<protein>
    <submittedName>
        <fullName evidence="4 5">Rho GTPase-activating protein gacF</fullName>
    </submittedName>
</protein>
<feature type="region of interest" description="Disordered" evidence="2">
    <location>
        <begin position="226"/>
        <end position="326"/>
    </location>
</feature>
<accession>A0A6J2U644</accession>
<dbReference type="RefSeq" id="XP_030383799.1">
    <property type="nucleotide sequence ID" value="XM_030527939.1"/>
</dbReference>
<dbReference type="AlphaFoldDB" id="A0A6J2U644"/>
<evidence type="ECO:0000313" key="4">
    <source>
        <dbReference type="RefSeq" id="XP_030383799.1"/>
    </source>
</evidence>
<feature type="compositionally biased region" description="Polar residues" evidence="2">
    <location>
        <begin position="1"/>
        <end position="17"/>
    </location>
</feature>
<organism evidence="3 4">
    <name type="scientific">Drosophila lebanonensis</name>
    <name type="common">Fruit fly</name>
    <name type="synonym">Scaptodrosophila lebanonensis</name>
    <dbReference type="NCBI Taxonomy" id="7225"/>
    <lineage>
        <taxon>Eukaryota</taxon>
        <taxon>Metazoa</taxon>
        <taxon>Ecdysozoa</taxon>
        <taxon>Arthropoda</taxon>
        <taxon>Hexapoda</taxon>
        <taxon>Insecta</taxon>
        <taxon>Pterygota</taxon>
        <taxon>Neoptera</taxon>
        <taxon>Endopterygota</taxon>
        <taxon>Diptera</taxon>
        <taxon>Brachycera</taxon>
        <taxon>Muscomorpha</taxon>
        <taxon>Ephydroidea</taxon>
        <taxon>Drosophilidae</taxon>
        <taxon>Scaptodrosophila</taxon>
    </lineage>
</organism>
<evidence type="ECO:0000256" key="1">
    <source>
        <dbReference type="ARBA" id="ARBA00006725"/>
    </source>
</evidence>
<dbReference type="GO" id="GO:0004865">
    <property type="term" value="F:protein serine/threonine phosphatase inhibitor activity"/>
    <property type="evidence" value="ECO:0007669"/>
    <property type="project" value="InterPro"/>
</dbReference>
<name>A0A6J2U644_DROLE</name>
<dbReference type="RefSeq" id="XP_030383800.1">
    <property type="nucleotide sequence ID" value="XM_030527940.1"/>
</dbReference>
<feature type="compositionally biased region" description="Low complexity" evidence="2">
    <location>
        <begin position="389"/>
        <end position="404"/>
    </location>
</feature>
<dbReference type="PANTHER" id="PTHR22227:SF6">
    <property type="entry name" value="FAMILY WITH SEQUENCE SIMILARITY 122B ISOFORM X1"/>
    <property type="match status" value="1"/>
</dbReference>
<dbReference type="Proteomes" id="UP000504634">
    <property type="component" value="Unplaced"/>
</dbReference>
<feature type="region of interest" description="Disordered" evidence="2">
    <location>
        <begin position="65"/>
        <end position="102"/>
    </location>
</feature>
<dbReference type="InterPro" id="IPR026716">
    <property type="entry name" value="PBIR1/2/3"/>
</dbReference>